<evidence type="ECO:0000256" key="5">
    <source>
        <dbReference type="ARBA" id="ARBA00023004"/>
    </source>
</evidence>
<dbReference type="Pfam" id="PF00034">
    <property type="entry name" value="Cytochrom_C"/>
    <property type="match status" value="1"/>
</dbReference>
<name>A0A2Z3GFU4_9BACT</name>
<dbReference type="KEGG" id="hnv:DDQ68_07375"/>
<dbReference type="PRINTS" id="PR00606">
    <property type="entry name" value="CYTCHROMECID"/>
</dbReference>
<dbReference type="AlphaFoldDB" id="A0A2Z3GFU4"/>
<dbReference type="RefSeq" id="WP_109655719.1">
    <property type="nucleotide sequence ID" value="NZ_CP029145.1"/>
</dbReference>
<dbReference type="InterPro" id="IPR009056">
    <property type="entry name" value="Cyt_c-like_dom"/>
</dbReference>
<keyword evidence="5 6" id="KW-0408">Iron</keyword>
<evidence type="ECO:0000256" key="1">
    <source>
        <dbReference type="ARBA" id="ARBA00022448"/>
    </source>
</evidence>
<keyword evidence="1" id="KW-0813">Transport</keyword>
<dbReference type="EMBL" id="CP029145">
    <property type="protein sequence ID" value="AWM32619.1"/>
    <property type="molecule type" value="Genomic_DNA"/>
</dbReference>
<keyword evidence="2 6" id="KW-0349">Heme</keyword>
<dbReference type="PROSITE" id="PS51007">
    <property type="entry name" value="CYTC"/>
    <property type="match status" value="1"/>
</dbReference>
<reference evidence="10" key="1">
    <citation type="submission" date="2018-04" db="EMBL/GenBank/DDBJ databases">
        <title>Complete genome of Antarctic heterotrophic bacterium Hymenobacter nivis.</title>
        <authorList>
            <person name="Terashima M."/>
        </authorList>
    </citation>
    <scope>NUCLEOTIDE SEQUENCE [LARGE SCALE GENOMIC DNA]</scope>
    <source>
        <strain evidence="10">NBRC 111535</strain>
    </source>
</reference>
<dbReference type="Gene3D" id="1.10.760.10">
    <property type="entry name" value="Cytochrome c-like domain"/>
    <property type="match status" value="1"/>
</dbReference>
<feature type="signal peptide" evidence="7">
    <location>
        <begin position="1"/>
        <end position="15"/>
    </location>
</feature>
<dbReference type="GO" id="GO:0020037">
    <property type="term" value="F:heme binding"/>
    <property type="evidence" value="ECO:0007669"/>
    <property type="project" value="InterPro"/>
</dbReference>
<organism evidence="9 10">
    <name type="scientific">Hymenobacter nivis</name>
    <dbReference type="NCBI Taxonomy" id="1850093"/>
    <lineage>
        <taxon>Bacteria</taxon>
        <taxon>Pseudomonadati</taxon>
        <taxon>Bacteroidota</taxon>
        <taxon>Cytophagia</taxon>
        <taxon>Cytophagales</taxon>
        <taxon>Hymenobacteraceae</taxon>
        <taxon>Hymenobacter</taxon>
    </lineage>
</organism>
<keyword evidence="10" id="KW-1185">Reference proteome</keyword>
<dbReference type="GO" id="GO:0005506">
    <property type="term" value="F:iron ion binding"/>
    <property type="evidence" value="ECO:0007669"/>
    <property type="project" value="InterPro"/>
</dbReference>
<dbReference type="Proteomes" id="UP000245999">
    <property type="component" value="Chromosome"/>
</dbReference>
<dbReference type="InterPro" id="IPR002324">
    <property type="entry name" value="Cyt_c_ID"/>
</dbReference>
<dbReference type="PROSITE" id="PS51257">
    <property type="entry name" value="PROKAR_LIPOPROTEIN"/>
    <property type="match status" value="1"/>
</dbReference>
<evidence type="ECO:0000256" key="4">
    <source>
        <dbReference type="ARBA" id="ARBA00022982"/>
    </source>
</evidence>
<evidence type="ECO:0000256" key="7">
    <source>
        <dbReference type="SAM" id="SignalP"/>
    </source>
</evidence>
<protein>
    <submittedName>
        <fullName evidence="9">Cytochrome C</fullName>
    </submittedName>
</protein>
<feature type="binding site" description="covalent" evidence="6">
    <location>
        <position position="70"/>
    </location>
    <ligand>
        <name>heme c</name>
        <dbReference type="ChEBI" id="CHEBI:61717"/>
    </ligand>
</feature>
<keyword evidence="4" id="KW-0249">Electron transport</keyword>
<dbReference type="SUPFAM" id="SSF46626">
    <property type="entry name" value="Cytochrome c"/>
    <property type="match status" value="1"/>
</dbReference>
<comment type="PTM">
    <text evidence="6">Binds 1 heme c group covalently per subunit.</text>
</comment>
<proteinExistence type="predicted"/>
<evidence type="ECO:0000313" key="9">
    <source>
        <dbReference type="EMBL" id="AWM32619.1"/>
    </source>
</evidence>
<feature type="binding site" description="covalent" evidence="6">
    <location>
        <position position="119"/>
    </location>
    <ligand>
        <name>heme c</name>
        <dbReference type="ChEBI" id="CHEBI:61717"/>
    </ligand>
</feature>
<evidence type="ECO:0000256" key="2">
    <source>
        <dbReference type="ARBA" id="ARBA00022617"/>
    </source>
</evidence>
<keyword evidence="7" id="KW-0732">Signal</keyword>
<evidence type="ECO:0000256" key="6">
    <source>
        <dbReference type="PIRSR" id="PIRSR602324-1"/>
    </source>
</evidence>
<dbReference type="InterPro" id="IPR036909">
    <property type="entry name" value="Cyt_c-like_dom_sf"/>
</dbReference>
<evidence type="ECO:0000313" key="10">
    <source>
        <dbReference type="Proteomes" id="UP000245999"/>
    </source>
</evidence>
<evidence type="ECO:0000259" key="8">
    <source>
        <dbReference type="PROSITE" id="PS51007"/>
    </source>
</evidence>
<feature type="chain" id="PRO_5016440528" evidence="7">
    <location>
        <begin position="16"/>
        <end position="141"/>
    </location>
</feature>
<accession>A0A2Z3GFU4</accession>
<feature type="domain" description="Cytochrome c" evidence="8">
    <location>
        <begin position="56"/>
        <end position="141"/>
    </location>
</feature>
<sequence length="141" mass="14027">MKKIALLLSSCALLAACESAPKTNETAATEPAAGSGAPTAVPATGDALGAPGADLASAAPGAKLIAASDCAGCHKEHDKVVGPAYAAIAEKYKPTEANIAMLANKIITGGKGNWGEIPMTAHPGLSVADAQEMTKYILSIK</sequence>
<gene>
    <name evidence="9" type="ORF">DDQ68_07375</name>
</gene>
<dbReference type="OrthoDB" id="9814063at2"/>
<evidence type="ECO:0000256" key="3">
    <source>
        <dbReference type="ARBA" id="ARBA00022723"/>
    </source>
</evidence>
<keyword evidence="3 6" id="KW-0479">Metal-binding</keyword>
<dbReference type="GO" id="GO:0009055">
    <property type="term" value="F:electron transfer activity"/>
    <property type="evidence" value="ECO:0007669"/>
    <property type="project" value="InterPro"/>
</dbReference>
<feature type="binding site" description="covalent" evidence="6">
    <location>
        <position position="74"/>
    </location>
    <ligand>
        <name>heme c</name>
        <dbReference type="ChEBI" id="CHEBI:61717"/>
    </ligand>
</feature>